<dbReference type="InterPro" id="IPR052299">
    <property type="entry name" value="CEP76"/>
</dbReference>
<feature type="non-terminal residue" evidence="2">
    <location>
        <position position="1"/>
    </location>
</feature>
<proteinExistence type="predicted"/>
<evidence type="ECO:0000259" key="1">
    <source>
        <dbReference type="Pfam" id="PF24652"/>
    </source>
</evidence>
<organism evidence="2">
    <name type="scientific">Tetraselmis sp. GSL018</name>
    <dbReference type="NCBI Taxonomy" id="582737"/>
    <lineage>
        <taxon>Eukaryota</taxon>
        <taxon>Viridiplantae</taxon>
        <taxon>Chlorophyta</taxon>
        <taxon>core chlorophytes</taxon>
        <taxon>Chlorodendrophyceae</taxon>
        <taxon>Chlorodendrales</taxon>
        <taxon>Chlorodendraceae</taxon>
        <taxon>Tetraselmis</taxon>
    </lineage>
</organism>
<protein>
    <submittedName>
        <fullName evidence="2">Centrosomal protein CEP76</fullName>
    </submittedName>
</protein>
<name>A0A061RBS3_9CHLO</name>
<evidence type="ECO:0000313" key="2">
    <source>
        <dbReference type="EMBL" id="JAC68209.1"/>
    </source>
</evidence>
<dbReference type="Pfam" id="PF24652">
    <property type="entry name" value="CEP76_C"/>
    <property type="match status" value="1"/>
</dbReference>
<gene>
    <name evidence="2" type="primary">CEP76</name>
    <name evidence="2" type="ORF">TSPGSL018_9267</name>
</gene>
<dbReference type="PANTHER" id="PTHR46436">
    <property type="entry name" value="CENTROSOMAL PROTEIN OF 76 KDA"/>
    <property type="match status" value="1"/>
</dbReference>
<dbReference type="InterPro" id="IPR056288">
    <property type="entry name" value="CEP76_C"/>
</dbReference>
<feature type="domain" description="Centrosomal protein of 76 kDa C-terminal" evidence="1">
    <location>
        <begin position="1"/>
        <end position="96"/>
    </location>
</feature>
<dbReference type="AlphaFoldDB" id="A0A061RBS3"/>
<reference evidence="2" key="1">
    <citation type="submission" date="2014-05" db="EMBL/GenBank/DDBJ databases">
        <title>The transcriptome of the halophilic microalga Tetraselmis sp. GSL018 isolated from the Great Salt Lake, Utah.</title>
        <authorList>
            <person name="Jinkerson R.E."/>
            <person name="D'Adamo S."/>
            <person name="Posewitz M.C."/>
        </authorList>
    </citation>
    <scope>NUCLEOTIDE SEQUENCE</scope>
    <source>
        <strain evidence="2">GSL018</strain>
    </source>
</reference>
<accession>A0A061RBS3</accession>
<dbReference type="EMBL" id="GBEZ01018204">
    <property type="protein sequence ID" value="JAC68209.1"/>
    <property type="molecule type" value="Transcribed_RNA"/>
</dbReference>
<sequence>LVGYENEAVAGSAATGNTEFQQSIKRAVPTGYMFKGFPKHFKGFVAPREIGKSLLAEAPVQEMLSCSEPDSSFGLRVKAFPYPDGLCSVWAMLCVKQPV</sequence>
<dbReference type="PANTHER" id="PTHR46436:SF1">
    <property type="entry name" value="CENTROSOMAL PROTEIN OF 76 KDA"/>
    <property type="match status" value="1"/>
</dbReference>